<dbReference type="HOGENOM" id="CLU_2726298_0_0_1"/>
<sequence>MASSTKIPFLLAVLLLLSVAFPADGGDGARGRRASWRVLRRMRTEWRALSSRESKSMKGRKEVEWTKWQRLR</sequence>
<dbReference type="Gramene" id="OGLUM06G11070.1">
    <property type="protein sequence ID" value="OGLUM06G11070.1"/>
    <property type="gene ID" value="OGLUM06G11070"/>
</dbReference>
<keyword evidence="3" id="KW-1185">Reference proteome</keyword>
<evidence type="ECO:0000313" key="3">
    <source>
        <dbReference type="Proteomes" id="UP000026961"/>
    </source>
</evidence>
<feature type="chain" id="PRO_5002353165" evidence="1">
    <location>
        <begin position="26"/>
        <end position="72"/>
    </location>
</feature>
<reference evidence="2" key="1">
    <citation type="submission" date="2015-04" db="UniProtKB">
        <authorList>
            <consortium name="EnsemblPlants"/>
        </authorList>
    </citation>
    <scope>IDENTIFICATION</scope>
</reference>
<accession>A0A0E0A7X8</accession>
<proteinExistence type="predicted"/>
<evidence type="ECO:0000313" key="2">
    <source>
        <dbReference type="EnsemblPlants" id="OGLUM06G11070.1"/>
    </source>
</evidence>
<feature type="signal peptide" evidence="1">
    <location>
        <begin position="1"/>
        <end position="25"/>
    </location>
</feature>
<reference evidence="2" key="2">
    <citation type="submission" date="2018-05" db="EMBL/GenBank/DDBJ databases">
        <title>OgluRS3 (Oryza glumaepatula Reference Sequence Version 3).</title>
        <authorList>
            <person name="Zhang J."/>
            <person name="Kudrna D."/>
            <person name="Lee S."/>
            <person name="Talag J."/>
            <person name="Welchert J."/>
            <person name="Wing R.A."/>
        </authorList>
    </citation>
    <scope>NUCLEOTIDE SEQUENCE [LARGE SCALE GENOMIC DNA]</scope>
</reference>
<protein>
    <submittedName>
        <fullName evidence="2">Uncharacterized protein</fullName>
    </submittedName>
</protein>
<dbReference type="AlphaFoldDB" id="A0A0E0A7X8"/>
<dbReference type="Proteomes" id="UP000026961">
    <property type="component" value="Chromosome 6"/>
</dbReference>
<evidence type="ECO:0000256" key="1">
    <source>
        <dbReference type="SAM" id="SignalP"/>
    </source>
</evidence>
<keyword evidence="1" id="KW-0732">Signal</keyword>
<organism evidence="2">
    <name type="scientific">Oryza glumipatula</name>
    <dbReference type="NCBI Taxonomy" id="40148"/>
    <lineage>
        <taxon>Eukaryota</taxon>
        <taxon>Viridiplantae</taxon>
        <taxon>Streptophyta</taxon>
        <taxon>Embryophyta</taxon>
        <taxon>Tracheophyta</taxon>
        <taxon>Spermatophyta</taxon>
        <taxon>Magnoliopsida</taxon>
        <taxon>Liliopsida</taxon>
        <taxon>Poales</taxon>
        <taxon>Poaceae</taxon>
        <taxon>BOP clade</taxon>
        <taxon>Oryzoideae</taxon>
        <taxon>Oryzeae</taxon>
        <taxon>Oryzinae</taxon>
        <taxon>Oryza</taxon>
    </lineage>
</organism>
<name>A0A0E0A7X8_9ORYZ</name>
<dbReference type="EnsemblPlants" id="OGLUM06G11070.1">
    <property type="protein sequence ID" value="OGLUM06G11070.1"/>
    <property type="gene ID" value="OGLUM06G11070"/>
</dbReference>